<dbReference type="GeneID" id="30147959"/>
<keyword evidence="5" id="KW-1185">Reference proteome</keyword>
<dbReference type="PANTHER" id="PTHR12128">
    <property type="entry name" value="DIHYDRODIPICOLINATE SYNTHASE"/>
    <property type="match status" value="1"/>
</dbReference>
<dbReference type="PRINTS" id="PR00146">
    <property type="entry name" value="DHPICSNTHASE"/>
</dbReference>
<dbReference type="AlphaFoldDB" id="A0A1E3QJA4"/>
<gene>
    <name evidence="4" type="ORF">BABINDRAFT_163801</name>
</gene>
<dbReference type="OrthoDB" id="191315at2759"/>
<dbReference type="EMBL" id="KV454443">
    <property type="protein sequence ID" value="ODQ77067.1"/>
    <property type="molecule type" value="Genomic_DNA"/>
</dbReference>
<keyword evidence="1" id="KW-0456">Lyase</keyword>
<dbReference type="InterPro" id="IPR002220">
    <property type="entry name" value="DapA-like"/>
</dbReference>
<organism evidence="4 5">
    <name type="scientific">Babjeviella inositovora NRRL Y-12698</name>
    <dbReference type="NCBI Taxonomy" id="984486"/>
    <lineage>
        <taxon>Eukaryota</taxon>
        <taxon>Fungi</taxon>
        <taxon>Dikarya</taxon>
        <taxon>Ascomycota</taxon>
        <taxon>Saccharomycotina</taxon>
        <taxon>Pichiomycetes</taxon>
        <taxon>Serinales incertae sedis</taxon>
        <taxon>Babjeviella</taxon>
    </lineage>
</organism>
<dbReference type="PIRSF" id="PIRSF001365">
    <property type="entry name" value="DHDPS"/>
    <property type="match status" value="1"/>
</dbReference>
<sequence length="308" mass="33726">MPPHPPQGLYTPVPTFFKQDFSLDLSTQVAHAKKLQEDGMQGLVIAGSMGEAPHLTREERVTLVKTIREAIPTKLTLIGGVYAQSVQDAIAEIQSLADAGADYAILLAPSYFGPNLVSQQGIVDWFTAVDTKAVLPFIVYHYPGVCNGVEINIKTYRALAKLDNVVGCKLTHFNMSLYSMLASDPYYAENNFLVFTGLGQTMIPSLSLGIRSAIDGLTNIFPKSMVEVIRLYDTGKLAEANKLLIKVVRVDEMISALNVVGLKFAIKQVMGFGDRTTGRPPLSVERSQAIWDSFLPDIEALWAVEMSL</sequence>
<evidence type="ECO:0000256" key="1">
    <source>
        <dbReference type="PIRNR" id="PIRNR001365"/>
    </source>
</evidence>
<dbReference type="STRING" id="984486.A0A1E3QJA4"/>
<dbReference type="Proteomes" id="UP000094336">
    <property type="component" value="Unassembled WGS sequence"/>
</dbReference>
<dbReference type="PANTHER" id="PTHR12128:SF68">
    <property type="entry name" value="DIHYDRODIPICOLINATE SYNTHETASE"/>
    <property type="match status" value="1"/>
</dbReference>
<evidence type="ECO:0000256" key="3">
    <source>
        <dbReference type="PIRSR" id="PIRSR001365-2"/>
    </source>
</evidence>
<evidence type="ECO:0000256" key="2">
    <source>
        <dbReference type="PIRSR" id="PIRSR001365-1"/>
    </source>
</evidence>
<dbReference type="Pfam" id="PF00701">
    <property type="entry name" value="DHDPS"/>
    <property type="match status" value="1"/>
</dbReference>
<evidence type="ECO:0000313" key="5">
    <source>
        <dbReference type="Proteomes" id="UP000094336"/>
    </source>
</evidence>
<reference evidence="5" key="1">
    <citation type="submission" date="2016-05" db="EMBL/GenBank/DDBJ databases">
        <title>Comparative genomics of biotechnologically important yeasts.</title>
        <authorList>
            <consortium name="DOE Joint Genome Institute"/>
            <person name="Riley R."/>
            <person name="Haridas S."/>
            <person name="Wolfe K.H."/>
            <person name="Lopes M.R."/>
            <person name="Hittinger C.T."/>
            <person name="Goker M."/>
            <person name="Salamov A."/>
            <person name="Wisecaver J."/>
            <person name="Long T.M."/>
            <person name="Aerts A.L."/>
            <person name="Barry K."/>
            <person name="Choi C."/>
            <person name="Clum A."/>
            <person name="Coughlan A.Y."/>
            <person name="Deshpande S."/>
            <person name="Douglass A.P."/>
            <person name="Hanson S.J."/>
            <person name="Klenk H.-P."/>
            <person name="Labutti K."/>
            <person name="Lapidus A."/>
            <person name="Lindquist E."/>
            <person name="Lipzen A."/>
            <person name="Meier-Kolthoff J.P."/>
            <person name="Ohm R.A."/>
            <person name="Otillar R.P."/>
            <person name="Pangilinan J."/>
            <person name="Peng Y."/>
            <person name="Rokas A."/>
            <person name="Rosa C.A."/>
            <person name="Scheuner C."/>
            <person name="Sibirny A.A."/>
            <person name="Slot J.C."/>
            <person name="Stielow J.B."/>
            <person name="Sun H."/>
            <person name="Kurtzman C.P."/>
            <person name="Blackwell M."/>
            <person name="Grigoriev I.V."/>
            <person name="Jeffries T.W."/>
        </authorList>
    </citation>
    <scope>NUCLEOTIDE SEQUENCE [LARGE SCALE GENOMIC DNA]</scope>
    <source>
        <strain evidence="5">NRRL Y-12698</strain>
    </source>
</reference>
<feature type="binding site" evidence="3">
    <location>
        <position position="214"/>
    </location>
    <ligand>
        <name>pyruvate</name>
        <dbReference type="ChEBI" id="CHEBI:15361"/>
    </ligand>
</feature>
<dbReference type="SMART" id="SM01130">
    <property type="entry name" value="DHDPS"/>
    <property type="match status" value="1"/>
</dbReference>
<comment type="similarity">
    <text evidence="1">Belongs to the DapA family.</text>
</comment>
<evidence type="ECO:0000313" key="4">
    <source>
        <dbReference type="EMBL" id="ODQ77067.1"/>
    </source>
</evidence>
<protein>
    <recommendedName>
        <fullName evidence="6">Dihydrodipicolinate synthase</fullName>
    </recommendedName>
</protein>
<name>A0A1E3QJA4_9ASCO</name>
<dbReference type="InterPro" id="IPR013785">
    <property type="entry name" value="Aldolase_TIM"/>
</dbReference>
<dbReference type="RefSeq" id="XP_018982395.1">
    <property type="nucleotide sequence ID" value="XM_019130106.1"/>
</dbReference>
<accession>A0A1E3QJA4</accession>
<feature type="active site" description="Proton donor/acceptor" evidence="2">
    <location>
        <position position="140"/>
    </location>
</feature>
<dbReference type="Gene3D" id="3.20.20.70">
    <property type="entry name" value="Aldolase class I"/>
    <property type="match status" value="1"/>
</dbReference>
<dbReference type="CDD" id="cd00408">
    <property type="entry name" value="DHDPS-like"/>
    <property type="match status" value="1"/>
</dbReference>
<feature type="active site" description="Schiff-base intermediate with substrate" evidence="2">
    <location>
        <position position="169"/>
    </location>
</feature>
<proteinExistence type="inferred from homology"/>
<evidence type="ECO:0008006" key="6">
    <source>
        <dbReference type="Google" id="ProtNLM"/>
    </source>
</evidence>
<dbReference type="SUPFAM" id="SSF51569">
    <property type="entry name" value="Aldolase"/>
    <property type="match status" value="1"/>
</dbReference>
<dbReference type="GO" id="GO:0008840">
    <property type="term" value="F:4-hydroxy-tetrahydrodipicolinate synthase activity"/>
    <property type="evidence" value="ECO:0007669"/>
    <property type="project" value="TreeGrafter"/>
</dbReference>